<feature type="domain" description="RCC1-like" evidence="5">
    <location>
        <begin position="72"/>
        <end position="491"/>
    </location>
</feature>
<dbReference type="PROSITE" id="PS00626">
    <property type="entry name" value="RCC1_2"/>
    <property type="match status" value="4"/>
</dbReference>
<feature type="repeat" description="RCC1" evidence="3">
    <location>
        <begin position="311"/>
        <end position="366"/>
    </location>
</feature>
<keyword evidence="7" id="KW-1185">Reference proteome</keyword>
<evidence type="ECO:0000259" key="5">
    <source>
        <dbReference type="Pfam" id="PF25390"/>
    </source>
</evidence>
<sequence>MVARKLETNGAEMPPRKRAVNAVALDEAAKTNGTGANGTRGHRRTGSGLMSRRRVKQILTTIPLIRQEKLNVYVFGTGSMAELGLGPEAKNKEVKRPRLNPYLTVDKVGVVDIAVGGAHTLALDSTGRLWSWGGNDMGVLGRDTSGGEVLKEIKENGSDDDSDDDDDGDLNPKESIPGLVDIPESVKVVQAAASDNMSIALTSTGTVWAWGTFRCNEGLLGFSKDVEIQRTPTELTGLSGITRVAAGKDHILALDAHGNVYSWGNGQQFQLGRRVVERTRMLTLMPREFGVHDAVGLGSGEFHSFAILSNGDVLSWGLNQFGQCGVPSHFEDGAVVSRPTVVPGLSGKNIVQIAAGEHHSVALSREGDLYVFGRLDSFEVGIETSDLPAYTAKDANGRARFIPEPTKLTRGNEPDGDSVPLPKFTAIACGSHHSLAIATDGTLWSWGFGETYQVGQGPAGEDMEVPTRIVNTATKDVKMRLVGAGGQFSVAAGLPKPE</sequence>
<feature type="region of interest" description="Disordered" evidence="4">
    <location>
        <begin position="27"/>
        <end position="50"/>
    </location>
</feature>
<dbReference type="Gene3D" id="2.130.10.30">
    <property type="entry name" value="Regulator of chromosome condensation 1/beta-lactamase-inhibitor protein II"/>
    <property type="match status" value="1"/>
</dbReference>
<dbReference type="OrthoDB" id="61110at2759"/>
<dbReference type="SUPFAM" id="SSF50985">
    <property type="entry name" value="RCC1/BLIP-II"/>
    <property type="match status" value="1"/>
</dbReference>
<reference evidence="7" key="1">
    <citation type="submission" date="2016-02" db="EMBL/GenBank/DDBJ databases">
        <title>Comparative genomics of biotechnologically important yeasts.</title>
        <authorList>
            <consortium name="DOE Joint Genome Institute"/>
            <person name="Riley R."/>
            <person name="Haridas S."/>
            <person name="Wolfe K.H."/>
            <person name="Lopes M.R."/>
            <person name="Hittinger C.T."/>
            <person name="Goker M."/>
            <person name="Salamov A."/>
            <person name="Wisecaver J."/>
            <person name="Long T.M."/>
            <person name="Aerts A.L."/>
            <person name="Barry K."/>
            <person name="Choi C."/>
            <person name="Clum A."/>
            <person name="Coughlan A.Y."/>
            <person name="Deshpande S."/>
            <person name="Douglass A.P."/>
            <person name="Hanson S.J."/>
            <person name="Klenk H.-P."/>
            <person name="Labutti K."/>
            <person name="Lapidus A."/>
            <person name="Lindquist E."/>
            <person name="Lipzen A."/>
            <person name="Meier-Kolthoff J.P."/>
            <person name="Ohm R.A."/>
            <person name="Otillar R.P."/>
            <person name="Pangilinan J."/>
            <person name="Peng Y."/>
            <person name="Rokas A."/>
            <person name="Rosa C.A."/>
            <person name="Scheuner C."/>
            <person name="Sibirny A.A."/>
            <person name="Slot J.C."/>
            <person name="Stielow J.B."/>
            <person name="Sun H."/>
            <person name="Kurtzman C.P."/>
            <person name="Blackwell M."/>
            <person name="Jeffries T.W."/>
            <person name="Grigoriev I.V."/>
        </authorList>
    </citation>
    <scope>NUCLEOTIDE SEQUENCE [LARGE SCALE GENOMIC DNA]</scope>
    <source>
        <strain evidence="7">NRRL Y-17796</strain>
    </source>
</reference>
<feature type="repeat" description="RCC1" evidence="3">
    <location>
        <begin position="441"/>
        <end position="495"/>
    </location>
</feature>
<dbReference type="InterPro" id="IPR000408">
    <property type="entry name" value="Reg_chr_condens"/>
</dbReference>
<dbReference type="InterPro" id="IPR051553">
    <property type="entry name" value="Ran_GTPase-activating"/>
</dbReference>
<gene>
    <name evidence="6" type="ORF">CANCADRAFT_126970</name>
</gene>
<feature type="region of interest" description="Disordered" evidence="4">
    <location>
        <begin position="154"/>
        <end position="178"/>
    </location>
</feature>
<feature type="repeat" description="RCC1" evidence="3">
    <location>
        <begin position="70"/>
        <end position="126"/>
    </location>
</feature>
<evidence type="ECO:0000313" key="7">
    <source>
        <dbReference type="Proteomes" id="UP000095023"/>
    </source>
</evidence>
<dbReference type="AlphaFoldDB" id="A0A1E4TA92"/>
<feature type="repeat" description="RCC1" evidence="3">
    <location>
        <begin position="367"/>
        <end position="440"/>
    </location>
</feature>
<proteinExistence type="predicted"/>
<dbReference type="EMBL" id="KV453843">
    <property type="protein sequence ID" value="ODV88664.1"/>
    <property type="molecule type" value="Genomic_DNA"/>
</dbReference>
<dbReference type="GO" id="GO:0005737">
    <property type="term" value="C:cytoplasm"/>
    <property type="evidence" value="ECO:0007669"/>
    <property type="project" value="TreeGrafter"/>
</dbReference>
<accession>A0A1E4TA92</accession>
<dbReference type="PRINTS" id="PR00633">
    <property type="entry name" value="RCCNDNSATION"/>
</dbReference>
<dbReference type="PROSITE" id="PS00625">
    <property type="entry name" value="RCC1_1"/>
    <property type="match status" value="1"/>
</dbReference>
<organism evidence="6 7">
    <name type="scientific">Tortispora caseinolytica NRRL Y-17796</name>
    <dbReference type="NCBI Taxonomy" id="767744"/>
    <lineage>
        <taxon>Eukaryota</taxon>
        <taxon>Fungi</taxon>
        <taxon>Dikarya</taxon>
        <taxon>Ascomycota</taxon>
        <taxon>Saccharomycotina</taxon>
        <taxon>Trigonopsidomycetes</taxon>
        <taxon>Trigonopsidales</taxon>
        <taxon>Trigonopsidaceae</taxon>
        <taxon>Tortispora</taxon>
    </lineage>
</organism>
<evidence type="ECO:0000313" key="6">
    <source>
        <dbReference type="EMBL" id="ODV88664.1"/>
    </source>
</evidence>
<dbReference type="InterPro" id="IPR058923">
    <property type="entry name" value="RCC1-like_dom"/>
</dbReference>
<evidence type="ECO:0000256" key="4">
    <source>
        <dbReference type="SAM" id="MobiDB-lite"/>
    </source>
</evidence>
<dbReference type="PANTHER" id="PTHR45982:SF1">
    <property type="entry name" value="REGULATOR OF CHROMOSOME CONDENSATION"/>
    <property type="match status" value="1"/>
</dbReference>
<name>A0A1E4TA92_9ASCO</name>
<dbReference type="Pfam" id="PF25390">
    <property type="entry name" value="WD40_RLD"/>
    <property type="match status" value="1"/>
</dbReference>
<dbReference type="PROSITE" id="PS50012">
    <property type="entry name" value="RCC1_3"/>
    <property type="match status" value="7"/>
</dbReference>
<evidence type="ECO:0000256" key="3">
    <source>
        <dbReference type="PROSITE-ProRule" id="PRU00235"/>
    </source>
</evidence>
<dbReference type="InterPro" id="IPR009091">
    <property type="entry name" value="RCC1/BLIP-II"/>
</dbReference>
<protein>
    <recommendedName>
        <fullName evidence="5">RCC1-like domain-containing protein</fullName>
    </recommendedName>
</protein>
<feature type="repeat" description="RCC1" evidence="3">
    <location>
        <begin position="127"/>
        <end position="204"/>
    </location>
</feature>
<keyword evidence="2" id="KW-0677">Repeat</keyword>
<dbReference type="GO" id="GO:0005085">
    <property type="term" value="F:guanyl-nucleotide exchange factor activity"/>
    <property type="evidence" value="ECO:0007669"/>
    <property type="project" value="TreeGrafter"/>
</dbReference>
<feature type="repeat" description="RCC1" evidence="3">
    <location>
        <begin position="258"/>
        <end position="310"/>
    </location>
</feature>
<keyword evidence="1" id="KW-0344">Guanine-nucleotide releasing factor</keyword>
<dbReference type="PANTHER" id="PTHR45982">
    <property type="entry name" value="REGULATOR OF CHROMOSOME CONDENSATION"/>
    <property type="match status" value="1"/>
</dbReference>
<dbReference type="Proteomes" id="UP000095023">
    <property type="component" value="Unassembled WGS sequence"/>
</dbReference>
<evidence type="ECO:0000256" key="1">
    <source>
        <dbReference type="ARBA" id="ARBA00022658"/>
    </source>
</evidence>
<feature type="compositionally biased region" description="Acidic residues" evidence="4">
    <location>
        <begin position="158"/>
        <end position="169"/>
    </location>
</feature>
<evidence type="ECO:0000256" key="2">
    <source>
        <dbReference type="ARBA" id="ARBA00022737"/>
    </source>
</evidence>
<feature type="repeat" description="RCC1" evidence="3">
    <location>
        <begin position="205"/>
        <end position="257"/>
    </location>
</feature>
<feature type="compositionally biased region" description="Basic residues" evidence="4">
    <location>
        <begin position="40"/>
        <end position="50"/>
    </location>
</feature>